<feature type="signal peptide" evidence="3">
    <location>
        <begin position="1"/>
        <end position="19"/>
    </location>
</feature>
<proteinExistence type="inferred from homology"/>
<keyword evidence="1" id="KW-0998">Cell outer membrane</keyword>
<keyword evidence="6" id="KW-1185">Reference proteome</keyword>
<dbReference type="Gene3D" id="2.170.130.10">
    <property type="entry name" value="TonB-dependent receptor, plug domain"/>
    <property type="match status" value="1"/>
</dbReference>
<gene>
    <name evidence="5" type="ORF">Q5H93_10685</name>
</gene>
<evidence type="ECO:0000313" key="5">
    <source>
        <dbReference type="EMBL" id="MDO7875198.1"/>
    </source>
</evidence>
<reference evidence="5" key="1">
    <citation type="submission" date="2023-07" db="EMBL/GenBank/DDBJ databases">
        <authorList>
            <person name="Kim M.K."/>
        </authorList>
    </citation>
    <scope>NUCLEOTIDE SEQUENCE</scope>
    <source>
        <strain evidence="5">ASUV-10-1</strain>
    </source>
</reference>
<dbReference type="EMBL" id="JAUQSY010000006">
    <property type="protein sequence ID" value="MDO7875198.1"/>
    <property type="molecule type" value="Genomic_DNA"/>
</dbReference>
<protein>
    <submittedName>
        <fullName evidence="5">TonB-dependent receptor plug domain-containing protein</fullName>
    </submittedName>
</protein>
<sequence>MAHPYFAFLLLLTAGTAVAQAPADTARPRPPFRGLLPDSLAAAPTPGGTLLLNGQAQPARPFLTIQDQLRTVAGVQVTPYDGAPGSGQVVRIRGANTAQGLGQPLYVIDGLPALNDDLTPGQGWAVLGAFSIRQYRADNSFQANFAEQQAEIGANPLQLLPPESVASIEVLAGPAAVARYGALGANGVVSIRTRPATGGRAPHLRYSAYAGLQQLRQRYDLLDASQYAELANEASFRRFGNTVATPFPSTALGAGTDWQAETFRPALLHQHQLSFDGSLGATTYRLSADYRQQAGLLANSDLTRLGLRLALGRQLGTRLQLRGTLALGQTDQRLPYTQGDGSPTRGALFAPPNQPVRTANGTYTGYGPYSYSFAPSATLNFANPLAGAEYSYRDPRTRRLLAQLGATYTVLPHLTLEASANFQRTVLAATGYLGIVESRDNSLIAPGSATPFTTQSYRASQWAGQLALRYLRPLGQRHAVGAELDYQYQALDVWSNTGYGLPNSLFSGYGYYRTTGEMRLHRPWARLHYTLDSALTVEASLSYASYRGTLETQYYPAAQLSWRHALPAAELRLWAGASRTGTYGVGYGTSGPLRLISGFNTGMPFSEPRYQQPQYTNQAELGLRLASRSGQLSGQLVGYQRRTYHTLLNQSLSVPTGSNLQNTIVVYDEATISNLGLELTLTADWQRGRLQGSTRLVGSLNRNRLLVDNPTVFGPQFDNQPTASFYGFLQNGLNANGALQFVPASDGGYQRALLGTGIPPQLASLSQQLRLGRLALDVQLDGMFGYQMVNYQLSYLDTPSGYLNSATTALDRWTRTNTNTNIPVAGSPTNVLNIGGFVPQTNYLVENASHVRLSSLTLTYRLRQTATQDISVWAGGQNLFVLSSYRGYDPNISSGGAAPTLAGLDYGATPVPRTWLLGVSAGF</sequence>
<keyword evidence="3" id="KW-0732">Signal</keyword>
<dbReference type="InterPro" id="IPR037066">
    <property type="entry name" value="Plug_dom_sf"/>
</dbReference>
<comment type="caution">
    <text evidence="5">The sequence shown here is derived from an EMBL/GenBank/DDBJ whole genome shotgun (WGS) entry which is preliminary data.</text>
</comment>
<comment type="similarity">
    <text evidence="1">Belongs to the TonB-dependent receptor family.</text>
</comment>
<dbReference type="InterPro" id="IPR012910">
    <property type="entry name" value="Plug_dom"/>
</dbReference>
<evidence type="ECO:0000313" key="6">
    <source>
        <dbReference type="Proteomes" id="UP001176429"/>
    </source>
</evidence>
<keyword evidence="1" id="KW-0812">Transmembrane</keyword>
<dbReference type="PROSITE" id="PS52016">
    <property type="entry name" value="TONB_DEPENDENT_REC_3"/>
    <property type="match status" value="1"/>
</dbReference>
<name>A0ABT9BC33_9BACT</name>
<keyword evidence="1" id="KW-1134">Transmembrane beta strand</keyword>
<feature type="region of interest" description="Disordered" evidence="2">
    <location>
        <begin position="333"/>
        <end position="354"/>
    </location>
</feature>
<comment type="subcellular location">
    <subcellularLocation>
        <location evidence="1">Cell outer membrane</location>
        <topology evidence="1">Multi-pass membrane protein</topology>
    </subcellularLocation>
</comment>
<keyword evidence="5" id="KW-0675">Receptor</keyword>
<keyword evidence="1" id="KW-0813">Transport</keyword>
<evidence type="ECO:0000256" key="1">
    <source>
        <dbReference type="PROSITE-ProRule" id="PRU01360"/>
    </source>
</evidence>
<dbReference type="RefSeq" id="WP_305006515.1">
    <property type="nucleotide sequence ID" value="NZ_JAUQSY010000006.1"/>
</dbReference>
<dbReference type="Proteomes" id="UP001176429">
    <property type="component" value="Unassembled WGS sequence"/>
</dbReference>
<feature type="domain" description="TonB-dependent receptor plug" evidence="4">
    <location>
        <begin position="57"/>
        <end position="188"/>
    </location>
</feature>
<dbReference type="Pfam" id="PF07715">
    <property type="entry name" value="Plug"/>
    <property type="match status" value="1"/>
</dbReference>
<dbReference type="InterPro" id="IPR039426">
    <property type="entry name" value="TonB-dep_rcpt-like"/>
</dbReference>
<evidence type="ECO:0000259" key="4">
    <source>
        <dbReference type="Pfam" id="PF07715"/>
    </source>
</evidence>
<accession>A0ABT9BC33</accession>
<evidence type="ECO:0000256" key="3">
    <source>
        <dbReference type="SAM" id="SignalP"/>
    </source>
</evidence>
<organism evidence="5 6">
    <name type="scientific">Hymenobacter aranciens</name>
    <dbReference type="NCBI Taxonomy" id="3063996"/>
    <lineage>
        <taxon>Bacteria</taxon>
        <taxon>Pseudomonadati</taxon>
        <taxon>Bacteroidota</taxon>
        <taxon>Cytophagia</taxon>
        <taxon>Cytophagales</taxon>
        <taxon>Hymenobacteraceae</taxon>
        <taxon>Hymenobacter</taxon>
    </lineage>
</organism>
<evidence type="ECO:0000256" key="2">
    <source>
        <dbReference type="SAM" id="MobiDB-lite"/>
    </source>
</evidence>
<dbReference type="SUPFAM" id="SSF56935">
    <property type="entry name" value="Porins"/>
    <property type="match status" value="1"/>
</dbReference>
<keyword evidence="1" id="KW-0472">Membrane</keyword>
<feature type="chain" id="PRO_5045802322" evidence="3">
    <location>
        <begin position="20"/>
        <end position="923"/>
    </location>
</feature>